<protein>
    <recommendedName>
        <fullName evidence="2">CASTOR ACT domain-containing protein</fullName>
    </recommendedName>
</protein>
<proteinExistence type="predicted"/>
<dbReference type="Proteomes" id="UP000176751">
    <property type="component" value="Unassembled WGS sequence"/>
</dbReference>
<keyword evidence="1" id="KW-0812">Transmembrane</keyword>
<feature type="domain" description="CASTOR ACT" evidence="2">
    <location>
        <begin position="66"/>
        <end position="125"/>
    </location>
</feature>
<evidence type="ECO:0000313" key="4">
    <source>
        <dbReference type="Proteomes" id="UP000176751"/>
    </source>
</evidence>
<dbReference type="STRING" id="1797737.A2196_03630"/>
<dbReference type="SUPFAM" id="SSF55021">
    <property type="entry name" value="ACT-like"/>
    <property type="match status" value="1"/>
</dbReference>
<dbReference type="AlphaFoldDB" id="A0A1F5HFI4"/>
<evidence type="ECO:0000313" key="3">
    <source>
        <dbReference type="EMBL" id="OGE02923.1"/>
    </source>
</evidence>
<keyword evidence="1" id="KW-0472">Membrane</keyword>
<evidence type="ECO:0000256" key="1">
    <source>
        <dbReference type="SAM" id="Phobius"/>
    </source>
</evidence>
<keyword evidence="1" id="KW-1133">Transmembrane helix</keyword>
<evidence type="ECO:0000259" key="2">
    <source>
        <dbReference type="Pfam" id="PF13840"/>
    </source>
</evidence>
<dbReference type="EMBL" id="MFCA01000007">
    <property type="protein sequence ID" value="OGE02923.1"/>
    <property type="molecule type" value="Genomic_DNA"/>
</dbReference>
<organism evidence="3 4">
    <name type="scientific">Candidatus Curtissbacteria bacterium RIFOXYA1_FULL_41_14</name>
    <dbReference type="NCBI Taxonomy" id="1797737"/>
    <lineage>
        <taxon>Bacteria</taxon>
        <taxon>Candidatus Curtissiibacteriota</taxon>
    </lineage>
</organism>
<sequence>MNQKLQEIIKNSTFQVQEGIYVYAKVAKKPECDKHFMVSQDKDEITVVTKEGNLEDLDLIERNKEDYKLIALNLSVPFYAVGFLAAVSSAIAKAGMNILIVSTFSKDYILVREGHTEKAIKILNDLGFNES</sequence>
<dbReference type="Gene3D" id="3.30.2130.10">
    <property type="entry name" value="VC0802-like"/>
    <property type="match status" value="1"/>
</dbReference>
<feature type="transmembrane region" description="Helical" evidence="1">
    <location>
        <begin position="69"/>
        <end position="92"/>
    </location>
</feature>
<dbReference type="PIRSF" id="PIRSF008459">
    <property type="entry name" value="UCP008459"/>
    <property type="match status" value="1"/>
</dbReference>
<dbReference type="InterPro" id="IPR045865">
    <property type="entry name" value="ACT-like_dom_sf"/>
</dbReference>
<comment type="caution">
    <text evidence="3">The sequence shown here is derived from an EMBL/GenBank/DDBJ whole genome shotgun (WGS) entry which is preliminary data.</text>
</comment>
<name>A0A1F5HFI4_9BACT</name>
<dbReference type="PANTHER" id="PTHR39199">
    <property type="entry name" value="BLR5128 PROTEIN"/>
    <property type="match status" value="1"/>
</dbReference>
<dbReference type="PANTHER" id="PTHR39199:SF1">
    <property type="entry name" value="BLR5128 PROTEIN"/>
    <property type="match status" value="1"/>
</dbReference>
<dbReference type="InterPro" id="IPR016540">
    <property type="entry name" value="UCP008459"/>
</dbReference>
<accession>A0A1F5HFI4</accession>
<gene>
    <name evidence="3" type="ORF">A2196_03630</name>
</gene>
<reference evidence="3 4" key="1">
    <citation type="journal article" date="2016" name="Nat. Commun.">
        <title>Thousands of microbial genomes shed light on interconnected biogeochemical processes in an aquifer system.</title>
        <authorList>
            <person name="Anantharaman K."/>
            <person name="Brown C.T."/>
            <person name="Hug L.A."/>
            <person name="Sharon I."/>
            <person name="Castelle C.J."/>
            <person name="Probst A.J."/>
            <person name="Thomas B.C."/>
            <person name="Singh A."/>
            <person name="Wilkins M.J."/>
            <person name="Karaoz U."/>
            <person name="Brodie E.L."/>
            <person name="Williams K.H."/>
            <person name="Hubbard S.S."/>
            <person name="Banfield J.F."/>
        </authorList>
    </citation>
    <scope>NUCLEOTIDE SEQUENCE [LARGE SCALE GENOMIC DNA]</scope>
</reference>
<dbReference type="InterPro" id="IPR027795">
    <property type="entry name" value="CASTOR_ACT_dom"/>
</dbReference>
<dbReference type="Pfam" id="PF13840">
    <property type="entry name" value="ACT_7"/>
    <property type="match status" value="1"/>
</dbReference>